<dbReference type="InterPro" id="IPR001353">
    <property type="entry name" value="Proteasome_sua/b"/>
</dbReference>
<comment type="subunit">
    <text evidence="16">The 26S proteasome consists of a 20S proteasome core and two 19S regulatory subunits. The 20S proteasome core is composed of 28 subunits that are arranged in four stacked rings, resulting in a barrel-shaped structure. The two end rings are each formed by seven alpha subunits, and the two central rings are each formed by seven beta subunits. The catalytic chamber with the active sites is on the inside of the barrel.</text>
</comment>
<dbReference type="SUPFAM" id="SSF50729">
    <property type="entry name" value="PH domain-like"/>
    <property type="match status" value="1"/>
</dbReference>
<dbReference type="Gene3D" id="1.20.1270.60">
    <property type="entry name" value="Arfaptin homology (AH) domain/BAR domain"/>
    <property type="match status" value="1"/>
</dbReference>
<dbReference type="CDD" id="cd03761">
    <property type="entry name" value="proteasome_beta_type_5"/>
    <property type="match status" value="1"/>
</dbReference>
<dbReference type="PROSITE" id="PS50003">
    <property type="entry name" value="PH_DOMAIN"/>
    <property type="match status" value="1"/>
</dbReference>
<evidence type="ECO:0000256" key="13">
    <source>
        <dbReference type="ARBA" id="ARBA00023136"/>
    </source>
</evidence>
<feature type="region of interest" description="Disordered" evidence="18">
    <location>
        <begin position="762"/>
        <end position="813"/>
    </location>
</feature>
<comment type="subcellular location">
    <subcellularLocation>
        <location evidence="4">Cytoplasm</location>
    </subcellularLocation>
    <subcellularLocation>
        <location evidence="3">Membrane</location>
    </subcellularLocation>
    <subcellularLocation>
        <location evidence="2">Nucleus</location>
    </subcellularLocation>
</comment>
<dbReference type="InterPro" id="IPR016050">
    <property type="entry name" value="Proteasome_bsu_CS"/>
</dbReference>
<dbReference type="Gene3D" id="2.30.29.30">
    <property type="entry name" value="Pleckstrin-homology domain (PH domain)/Phosphotyrosine-binding domain (PTB)"/>
    <property type="match status" value="2"/>
</dbReference>
<keyword evidence="6" id="KW-0963">Cytoplasm</keyword>
<dbReference type="SUPFAM" id="SSF103657">
    <property type="entry name" value="BAR/IMD domain-like"/>
    <property type="match status" value="1"/>
</dbReference>
<evidence type="ECO:0000256" key="18">
    <source>
        <dbReference type="SAM" id="MobiDB-lite"/>
    </source>
</evidence>
<dbReference type="EMBL" id="NJES01000372">
    <property type="protein sequence ID" value="PHH73057.1"/>
    <property type="molecule type" value="Genomic_DNA"/>
</dbReference>
<keyword evidence="13" id="KW-0472">Membrane</keyword>
<dbReference type="InterPro" id="IPR027267">
    <property type="entry name" value="AH/BAR_dom_sf"/>
</dbReference>
<dbReference type="Gene3D" id="3.60.20.10">
    <property type="entry name" value="Glutamine Phosphoribosylpyrophosphate, subunit 1, domain 1"/>
    <property type="match status" value="1"/>
</dbReference>
<dbReference type="InterPro" id="IPR001849">
    <property type="entry name" value="PH_domain"/>
</dbReference>
<dbReference type="PRINTS" id="PR00141">
    <property type="entry name" value="PROTEASOME"/>
</dbReference>
<evidence type="ECO:0000256" key="9">
    <source>
        <dbReference type="ARBA" id="ARBA00022698"/>
    </source>
</evidence>
<keyword evidence="15" id="KW-0539">Nucleus</keyword>
<dbReference type="InterPro" id="IPR000243">
    <property type="entry name" value="Pept_T1A_subB"/>
</dbReference>
<dbReference type="GO" id="GO:0051603">
    <property type="term" value="P:proteolysis involved in protein catabolic process"/>
    <property type="evidence" value="ECO:0007669"/>
    <property type="project" value="InterPro"/>
</dbReference>
<feature type="active site" description="Nucleophile" evidence="17">
    <location>
        <position position="1335"/>
    </location>
</feature>
<evidence type="ECO:0000313" key="21">
    <source>
        <dbReference type="EMBL" id="PHH73057.1"/>
    </source>
</evidence>
<dbReference type="PROSITE" id="PS51476">
    <property type="entry name" value="PROTEASOME_BETA_2"/>
    <property type="match status" value="1"/>
</dbReference>
<evidence type="ECO:0000256" key="8">
    <source>
        <dbReference type="ARBA" id="ARBA00022692"/>
    </source>
</evidence>
<reference evidence="21 22" key="1">
    <citation type="submission" date="2017-06" db="EMBL/GenBank/DDBJ databases">
        <title>Ant-infecting Ophiocordyceps genomes reveal a high diversity of potential behavioral manipulation genes and a possible major role for enterotoxins.</title>
        <authorList>
            <person name="De Bekker C."/>
            <person name="Evans H.C."/>
            <person name="Brachmann A."/>
            <person name="Hughes D.P."/>
        </authorList>
    </citation>
    <scope>NUCLEOTIDE SEQUENCE [LARGE SCALE GENOMIC DNA]</scope>
    <source>
        <strain evidence="21 22">Map16</strain>
    </source>
</reference>
<dbReference type="GO" id="GO:0004298">
    <property type="term" value="F:threonine-type endopeptidase activity"/>
    <property type="evidence" value="ECO:0007669"/>
    <property type="project" value="UniProtKB-KW"/>
</dbReference>
<dbReference type="CDD" id="cd07609">
    <property type="entry name" value="BAR_SIP3_fungi"/>
    <property type="match status" value="1"/>
</dbReference>
<dbReference type="GO" id="GO:0005634">
    <property type="term" value="C:nucleus"/>
    <property type="evidence" value="ECO:0007669"/>
    <property type="project" value="UniProtKB-SubCell"/>
</dbReference>
<dbReference type="SMART" id="SM00233">
    <property type="entry name" value="PH"/>
    <property type="match status" value="1"/>
</dbReference>
<evidence type="ECO:0000256" key="6">
    <source>
        <dbReference type="ARBA" id="ARBA00022490"/>
    </source>
</evidence>
<sequence length="1549" mass="171632">MSTADATRRPVIRAVLLNEAVLDSPTFRASIASAFDQVDGLEKWLNGWVSSTAKLVHDMLALEDTVNAFMAKSAADAIIENDYTLLAIKRVAEGQRQCWLQAMSSVKKLDTIIIDPIRNFLTGDLRNFREARRALDRSQKSYDSTLARYVGQSKSKEASALREEAFLLWAARKSYLEASIEVCELSSQMRLTLDILLVQICSDLWDEMGRSRDAWTDATSWTREMSRVRSWAKEMESSEGALRRQLHAARKELAESAFEELKPSRELDDYSTSTVPFLGSRGPVNLAQKRVLDKQGWLFVRVVTNKPVRYVWVRRWYYISGGVFGYLVPGPQGVLQGEQVGVLLCSAKPAVGEERRFCFEVKTKIHSTILQAETQKDLIEWLEAFEATKKRAFQTTMDDPSSPPGGPDLAFTISPPSIPEFAVKGNDAGDEVGLGIDRSATLTPIQDGRQSTEAGNTGRRSFTALGREMATRDDATKIMQKLDLHRRSNMGTVADLAPLTQSTTGGIASLISASHNLLPVSRSNLGNTKVVLSVDKPGSLAPMTLASPPVMTNLSRTAVVVTADRSFRTLPTSIVANYWGSHVLTATDSSDALVPQGLPRTTQAERPLPLNYPSELRSQNAQFRLLFPAAPNEKLVLVFRAAWSSSRESDPAVEEEPGQGRIYVTREGIYFYSQDMGLVTAYRLDLDAISEVTTAAGKNSDQVFLHLNSNALGVALITLSVFLEDLDLLRTRLNLIIDNLQREQPLGTDGLISALVNMKEEHNEPSPSADSWEEVSMTQVEQPAVRRGERSVQLRTPSTHHKTGPKLPASPAATLDTKGMTEMAERNFEISAKSCFHVLFGDKSFCFPKLYFDHRAQHISQGPWMLSDQGKMRRDYLFNVDYVDLLGRSKSAHVHDYQVIDVYSDHDMYVVRHMKKSWHLPHSSSFRVVNKIVITHVAKTKCRLAVYTAVDWSKTPTLSKNLVERQALQDAATLAEELAEMATDQVRKLGPRSRTGRAIQVYGHVGQQTQPVVFSPAATDTSKKEVAKPRTLTAMLLETVRSFAESAVSSLIMWAFDGLRKLWEVMSAQRLLLTLLIVSALTNLLLTSAESSAWWKERRAATFMQRVGVGPNTIMSKAIYLADLDELTATPTPPSADGGTANNSTCLQAYRALLDATDLDAPWQEAGSTLSSSASQAMARRLRRTRQKMASYRHDLVVAMRVVNSIERETVQSEMENWLVNENALCDDLDIAMRTGGGRADGRLGALGRRSLAEWRERHCSSCRRDLDGVMRERSRPVYSQNEPVDEDALEVMEPSSSLMGGFAMPPIPQPSSWLRAMTDDGSNKDCPIKIAHGTTTLAFRFQGGIIVATDSRATAGNWIASQTVKKVIEINSVLLGTMAGGAADCQYWLAWLGMQCRLHELRHKRRISVAAASKILANLVYSYKGMGLSMGTMCAGVTREEGPALYYVDSDGTRLAGNLFCVGSGQTFAYGVLDAEYRFELSVDDALELGRRSILAATHRDAFSGGFVNLYHVKEDGWVKHGFNDTNPLFWKTKLEKGEFTNVTSELV</sequence>
<evidence type="ECO:0000256" key="7">
    <source>
        <dbReference type="ARBA" id="ARBA00022670"/>
    </source>
</evidence>
<organism evidence="21 22">
    <name type="scientific">Ophiocordyceps camponoti-rufipedis</name>
    <dbReference type="NCBI Taxonomy" id="2004952"/>
    <lineage>
        <taxon>Eukaryota</taxon>
        <taxon>Fungi</taxon>
        <taxon>Dikarya</taxon>
        <taxon>Ascomycota</taxon>
        <taxon>Pezizomycotina</taxon>
        <taxon>Sordariomycetes</taxon>
        <taxon>Hypocreomycetidae</taxon>
        <taxon>Hypocreales</taxon>
        <taxon>Ophiocordycipitaceae</taxon>
        <taxon>Ophiocordyceps</taxon>
    </lineage>
</organism>
<dbReference type="Pfam" id="PF16746">
    <property type="entry name" value="BAR_3"/>
    <property type="match status" value="1"/>
</dbReference>
<dbReference type="Pfam" id="PF00227">
    <property type="entry name" value="Proteasome"/>
    <property type="match status" value="1"/>
</dbReference>
<dbReference type="PROSITE" id="PS00854">
    <property type="entry name" value="PROTEASOME_BETA_1"/>
    <property type="match status" value="1"/>
</dbReference>
<dbReference type="Pfam" id="PF16016">
    <property type="entry name" value="VASt"/>
    <property type="match status" value="1"/>
</dbReference>
<comment type="catalytic activity">
    <reaction evidence="1">
        <text>Cleavage of peptide bonds with very broad specificity.</text>
        <dbReference type="EC" id="3.4.25.1"/>
    </reaction>
</comment>
<proteinExistence type="predicted"/>
<evidence type="ECO:0000256" key="15">
    <source>
        <dbReference type="ARBA" id="ARBA00023242"/>
    </source>
</evidence>
<dbReference type="GO" id="GO:0016020">
    <property type="term" value="C:membrane"/>
    <property type="evidence" value="ECO:0007669"/>
    <property type="project" value="UniProtKB-SubCell"/>
</dbReference>
<dbReference type="GO" id="GO:0019774">
    <property type="term" value="C:proteasome core complex, beta-subunit complex"/>
    <property type="evidence" value="ECO:0007669"/>
    <property type="project" value="UniProtKB-ARBA"/>
</dbReference>
<evidence type="ECO:0000256" key="11">
    <source>
        <dbReference type="ARBA" id="ARBA00022942"/>
    </source>
</evidence>
<dbReference type="SUPFAM" id="SSF56235">
    <property type="entry name" value="N-terminal nucleophile aminohydrolases (Ntn hydrolases)"/>
    <property type="match status" value="1"/>
</dbReference>
<name>A0A2C5YWD8_9HYPO</name>
<dbReference type="InterPro" id="IPR004148">
    <property type="entry name" value="BAR_dom"/>
</dbReference>
<keyword evidence="8" id="KW-0812">Transmembrane</keyword>
<dbReference type="InterPro" id="IPR031968">
    <property type="entry name" value="VASt"/>
</dbReference>
<dbReference type="OrthoDB" id="10070851at2759"/>
<dbReference type="Proteomes" id="UP000226431">
    <property type="component" value="Unassembled WGS sequence"/>
</dbReference>
<keyword evidence="7" id="KW-0645">Protease</keyword>
<dbReference type="FunFam" id="3.60.20.10:FF:000013">
    <property type="entry name" value="Proteasome subunit beta type-5"/>
    <property type="match status" value="1"/>
</dbReference>
<comment type="caution">
    <text evidence="21">The sequence shown here is derived from an EMBL/GenBank/DDBJ whole genome shotgun (WGS) entry which is preliminary data.</text>
</comment>
<evidence type="ECO:0000256" key="14">
    <source>
        <dbReference type="ARBA" id="ARBA00023145"/>
    </source>
</evidence>
<evidence type="ECO:0000256" key="10">
    <source>
        <dbReference type="ARBA" id="ARBA00022801"/>
    </source>
</evidence>
<keyword evidence="10" id="KW-0378">Hydrolase</keyword>
<dbReference type="Pfam" id="PF00169">
    <property type="entry name" value="PH"/>
    <property type="match status" value="1"/>
</dbReference>
<feature type="domain" description="PH" evidence="19">
    <location>
        <begin position="291"/>
        <end position="390"/>
    </location>
</feature>
<dbReference type="EC" id="3.4.25.1" evidence="5"/>
<dbReference type="GO" id="GO:0005737">
    <property type="term" value="C:cytoplasm"/>
    <property type="evidence" value="ECO:0007669"/>
    <property type="project" value="UniProtKB-SubCell"/>
</dbReference>
<keyword evidence="22" id="KW-1185">Reference proteome</keyword>
<evidence type="ECO:0000313" key="22">
    <source>
        <dbReference type="Proteomes" id="UP000226431"/>
    </source>
</evidence>
<keyword evidence="11" id="KW-0647">Proteasome</keyword>
<protein>
    <recommendedName>
        <fullName evidence="5">proteasome endopeptidase complex</fullName>
        <ecNumber evidence="5">3.4.25.1</ecNumber>
    </recommendedName>
</protein>
<evidence type="ECO:0000256" key="16">
    <source>
        <dbReference type="ARBA" id="ARBA00026071"/>
    </source>
</evidence>
<evidence type="ECO:0000256" key="12">
    <source>
        <dbReference type="ARBA" id="ARBA00022989"/>
    </source>
</evidence>
<gene>
    <name evidence="21" type="ORF">CDD80_4082</name>
</gene>
<evidence type="ECO:0000256" key="5">
    <source>
        <dbReference type="ARBA" id="ARBA00012039"/>
    </source>
</evidence>
<evidence type="ECO:0000256" key="4">
    <source>
        <dbReference type="ARBA" id="ARBA00004496"/>
    </source>
</evidence>
<dbReference type="InterPro" id="IPR029055">
    <property type="entry name" value="Ntn_hydrolases_N"/>
</dbReference>
<dbReference type="InterPro" id="IPR011993">
    <property type="entry name" value="PH-like_dom_sf"/>
</dbReference>
<dbReference type="InterPro" id="IPR039463">
    <property type="entry name" value="Sip3/Lam1_BAR"/>
</dbReference>
<keyword evidence="14" id="KW-0865">Zymogen</keyword>
<evidence type="ECO:0000259" key="19">
    <source>
        <dbReference type="PROSITE" id="PS50003"/>
    </source>
</evidence>
<dbReference type="PROSITE" id="PS51778">
    <property type="entry name" value="VAST"/>
    <property type="match status" value="1"/>
</dbReference>
<keyword evidence="12" id="KW-1133">Transmembrane helix</keyword>
<feature type="domain" description="VASt" evidence="20">
    <location>
        <begin position="819"/>
        <end position="990"/>
    </location>
</feature>
<dbReference type="STRING" id="2004952.A0A2C5YWD8"/>
<evidence type="ECO:0000256" key="2">
    <source>
        <dbReference type="ARBA" id="ARBA00004123"/>
    </source>
</evidence>
<keyword evidence="9" id="KW-0888">Threonine protease</keyword>
<dbReference type="PANTHER" id="PTHR14248">
    <property type="entry name" value="CYCLIN Y, ISOFORM A"/>
    <property type="match status" value="1"/>
</dbReference>
<evidence type="ECO:0000259" key="20">
    <source>
        <dbReference type="PROSITE" id="PS51778"/>
    </source>
</evidence>
<evidence type="ECO:0000256" key="1">
    <source>
        <dbReference type="ARBA" id="ARBA00001198"/>
    </source>
</evidence>
<evidence type="ECO:0000256" key="17">
    <source>
        <dbReference type="PIRSR" id="PIRSR600243-1"/>
    </source>
</evidence>
<evidence type="ECO:0000256" key="3">
    <source>
        <dbReference type="ARBA" id="ARBA00004370"/>
    </source>
</evidence>
<accession>A0A2C5YWD8</accession>
<dbReference type="InterPro" id="IPR023333">
    <property type="entry name" value="Proteasome_suB-type"/>
</dbReference>